<evidence type="ECO:0000313" key="1">
    <source>
        <dbReference type="EMBL" id="KKN27819.1"/>
    </source>
</evidence>
<dbReference type="AlphaFoldDB" id="A0A0F9PCJ4"/>
<dbReference type="EMBL" id="LAZR01002612">
    <property type="protein sequence ID" value="KKN27819.1"/>
    <property type="molecule type" value="Genomic_DNA"/>
</dbReference>
<comment type="caution">
    <text evidence="1">The sequence shown here is derived from an EMBL/GenBank/DDBJ whole genome shotgun (WGS) entry which is preliminary data.</text>
</comment>
<sequence>MGRARTDPTKGPWKYDGQVFIFGPGGEMIAEVRGVGGDLPMDANGHVLGASRDLLEVCAAIAKARGKGG</sequence>
<organism evidence="1">
    <name type="scientific">marine sediment metagenome</name>
    <dbReference type="NCBI Taxonomy" id="412755"/>
    <lineage>
        <taxon>unclassified sequences</taxon>
        <taxon>metagenomes</taxon>
        <taxon>ecological metagenomes</taxon>
    </lineage>
</organism>
<protein>
    <submittedName>
        <fullName evidence="1">Uncharacterized protein</fullName>
    </submittedName>
</protein>
<name>A0A0F9PCJ4_9ZZZZ</name>
<gene>
    <name evidence="1" type="ORF">LCGC14_0860820</name>
</gene>
<proteinExistence type="predicted"/>
<accession>A0A0F9PCJ4</accession>
<reference evidence="1" key="1">
    <citation type="journal article" date="2015" name="Nature">
        <title>Complex archaea that bridge the gap between prokaryotes and eukaryotes.</title>
        <authorList>
            <person name="Spang A."/>
            <person name="Saw J.H."/>
            <person name="Jorgensen S.L."/>
            <person name="Zaremba-Niedzwiedzka K."/>
            <person name="Martijn J."/>
            <person name="Lind A.E."/>
            <person name="van Eijk R."/>
            <person name="Schleper C."/>
            <person name="Guy L."/>
            <person name="Ettema T.J."/>
        </authorList>
    </citation>
    <scope>NUCLEOTIDE SEQUENCE</scope>
</reference>